<keyword evidence="3" id="KW-1185">Reference proteome</keyword>
<evidence type="ECO:0000313" key="3">
    <source>
        <dbReference type="Proteomes" id="UP001152320"/>
    </source>
</evidence>
<dbReference type="EMBL" id="JAIZAY010000003">
    <property type="protein sequence ID" value="KAJ8045871.1"/>
    <property type="molecule type" value="Genomic_DNA"/>
</dbReference>
<name>A0A9Q1HI81_HOLLE</name>
<feature type="compositionally biased region" description="Acidic residues" evidence="1">
    <location>
        <begin position="81"/>
        <end position="92"/>
    </location>
</feature>
<sequence length="115" mass="12685">MAAPCVEVNIATKDGKSSKFSESVTDMTGNVTLPVLHQVLKKMQLEVNSSLTILVETAKKSESRPTAVTGVVDNDNVHDIDELDEDSEEDEADERRPEKRKSNEELESQKVAKVT</sequence>
<dbReference type="AlphaFoldDB" id="A0A9Q1HI81"/>
<dbReference type="Proteomes" id="UP001152320">
    <property type="component" value="Chromosome 3"/>
</dbReference>
<feature type="region of interest" description="Disordered" evidence="1">
    <location>
        <begin position="59"/>
        <end position="115"/>
    </location>
</feature>
<evidence type="ECO:0000313" key="2">
    <source>
        <dbReference type="EMBL" id="KAJ8045871.1"/>
    </source>
</evidence>
<feature type="compositionally biased region" description="Basic and acidic residues" evidence="1">
    <location>
        <begin position="93"/>
        <end position="115"/>
    </location>
</feature>
<accession>A0A9Q1HI81</accession>
<protein>
    <submittedName>
        <fullName evidence="2">Uncharacterized protein</fullName>
    </submittedName>
</protein>
<reference evidence="2" key="1">
    <citation type="submission" date="2021-10" db="EMBL/GenBank/DDBJ databases">
        <title>Tropical sea cucumber genome reveals ecological adaptation and Cuvierian tubules defense mechanism.</title>
        <authorList>
            <person name="Chen T."/>
        </authorList>
    </citation>
    <scope>NUCLEOTIDE SEQUENCE</scope>
    <source>
        <strain evidence="2">Nanhai2018</strain>
        <tissue evidence="2">Muscle</tissue>
    </source>
</reference>
<evidence type="ECO:0000256" key="1">
    <source>
        <dbReference type="SAM" id="MobiDB-lite"/>
    </source>
</evidence>
<gene>
    <name evidence="2" type="ORF">HOLleu_08976</name>
</gene>
<proteinExistence type="predicted"/>
<comment type="caution">
    <text evidence="2">The sequence shown here is derived from an EMBL/GenBank/DDBJ whole genome shotgun (WGS) entry which is preliminary data.</text>
</comment>
<organism evidence="2 3">
    <name type="scientific">Holothuria leucospilota</name>
    <name type="common">Black long sea cucumber</name>
    <name type="synonym">Mertensiothuria leucospilota</name>
    <dbReference type="NCBI Taxonomy" id="206669"/>
    <lineage>
        <taxon>Eukaryota</taxon>
        <taxon>Metazoa</taxon>
        <taxon>Echinodermata</taxon>
        <taxon>Eleutherozoa</taxon>
        <taxon>Echinozoa</taxon>
        <taxon>Holothuroidea</taxon>
        <taxon>Aspidochirotacea</taxon>
        <taxon>Aspidochirotida</taxon>
        <taxon>Holothuriidae</taxon>
        <taxon>Holothuria</taxon>
    </lineage>
</organism>